<comment type="subunit">
    <text evidence="1">Interacts transiently with the RNA polymerase catalytic core formed by RpoA, RpoB, RpoC and RpoZ (2 alpha, 1 beta, 1 beta' and 1 omega subunit) to form the RNA polymerase holoenzyme that can initiate transcription.</text>
</comment>
<dbReference type="NCBIfam" id="TIGR02937">
    <property type="entry name" value="sigma70-ECF"/>
    <property type="match status" value="1"/>
</dbReference>
<evidence type="ECO:0000256" key="1">
    <source>
        <dbReference type="ARBA" id="ARBA00011344"/>
    </source>
</evidence>
<dbReference type="InterPro" id="IPR013324">
    <property type="entry name" value="RNA_pol_sigma_r3/r4-like"/>
</dbReference>
<dbReference type="InterPro" id="IPR007627">
    <property type="entry name" value="RNA_pol_sigma70_r2"/>
</dbReference>
<dbReference type="Gene3D" id="1.10.10.10">
    <property type="entry name" value="Winged helix-like DNA-binding domain superfamily/Winged helix DNA-binding domain"/>
    <property type="match status" value="1"/>
</dbReference>
<evidence type="ECO:0000313" key="4">
    <source>
        <dbReference type="EMBL" id="MRN55430.1"/>
    </source>
</evidence>
<dbReference type="SUPFAM" id="SSF54427">
    <property type="entry name" value="NTF2-like"/>
    <property type="match status" value="1"/>
</dbReference>
<dbReference type="SUPFAM" id="SSF88659">
    <property type="entry name" value="Sigma3 and sigma4 domains of RNA polymerase sigma factors"/>
    <property type="match status" value="1"/>
</dbReference>
<reference evidence="4 5" key="1">
    <citation type="submission" date="2019-11" db="EMBL/GenBank/DDBJ databases">
        <title>Paenibacillus monticola sp. nov., a novel PGPR strain isolated from mountain sample in China.</title>
        <authorList>
            <person name="Zhao Q."/>
            <person name="Li H.-P."/>
            <person name="Zhang J.-L."/>
        </authorList>
    </citation>
    <scope>NUCLEOTIDE SEQUENCE [LARGE SCALE GENOMIC DNA]</scope>
    <source>
        <strain evidence="4 5">LC-T2</strain>
    </source>
</reference>
<dbReference type="InterPro" id="IPR036388">
    <property type="entry name" value="WH-like_DNA-bd_sf"/>
</dbReference>
<accession>A0A7X2H8M6</accession>
<name>A0A7X2H8M6_9BACL</name>
<dbReference type="Pfam" id="PF04542">
    <property type="entry name" value="Sigma70_r2"/>
    <property type="match status" value="1"/>
</dbReference>
<evidence type="ECO:0000313" key="5">
    <source>
        <dbReference type="Proteomes" id="UP000463051"/>
    </source>
</evidence>
<comment type="caution">
    <text evidence="4">The sequence shown here is derived from an EMBL/GenBank/DDBJ whole genome shotgun (WGS) entry which is preliminary data.</text>
</comment>
<gene>
    <name evidence="4" type="ORF">GJB61_20830</name>
</gene>
<dbReference type="AlphaFoldDB" id="A0A7X2H8M6"/>
<dbReference type="InterPro" id="IPR014284">
    <property type="entry name" value="RNA_pol_sigma-70_dom"/>
</dbReference>
<dbReference type="Gene3D" id="1.10.1740.10">
    <property type="match status" value="1"/>
</dbReference>
<dbReference type="GO" id="GO:0003677">
    <property type="term" value="F:DNA binding"/>
    <property type="evidence" value="ECO:0007669"/>
    <property type="project" value="InterPro"/>
</dbReference>
<proteinExistence type="predicted"/>
<organism evidence="4 5">
    <name type="scientific">Paenibacillus monticola</name>
    <dbReference type="NCBI Taxonomy" id="2666075"/>
    <lineage>
        <taxon>Bacteria</taxon>
        <taxon>Bacillati</taxon>
        <taxon>Bacillota</taxon>
        <taxon>Bacilli</taxon>
        <taxon>Bacillales</taxon>
        <taxon>Paenibacillaceae</taxon>
        <taxon>Paenibacillus</taxon>
    </lineage>
</organism>
<protein>
    <submittedName>
        <fullName evidence="4">Sigma-70 family RNA polymerase sigma factor</fullName>
    </submittedName>
</protein>
<dbReference type="PANTHER" id="PTHR30173:SF36">
    <property type="entry name" value="ECF RNA POLYMERASE SIGMA FACTOR SIGJ"/>
    <property type="match status" value="1"/>
</dbReference>
<dbReference type="InterPro" id="IPR032710">
    <property type="entry name" value="NTF2-like_dom_sf"/>
</dbReference>
<dbReference type="Proteomes" id="UP000463051">
    <property type="component" value="Unassembled WGS sequence"/>
</dbReference>
<evidence type="ECO:0000259" key="3">
    <source>
        <dbReference type="Pfam" id="PF08281"/>
    </source>
</evidence>
<dbReference type="GO" id="GO:0016987">
    <property type="term" value="F:sigma factor activity"/>
    <property type="evidence" value="ECO:0007669"/>
    <property type="project" value="InterPro"/>
</dbReference>
<dbReference type="InterPro" id="IPR013325">
    <property type="entry name" value="RNA_pol_sigma_r2"/>
</dbReference>
<feature type="domain" description="RNA polymerase sigma-70 region 2" evidence="2">
    <location>
        <begin position="4"/>
        <end position="71"/>
    </location>
</feature>
<dbReference type="NCBIfam" id="NF007214">
    <property type="entry name" value="PRK09636.1"/>
    <property type="match status" value="1"/>
</dbReference>
<keyword evidence="5" id="KW-1185">Reference proteome</keyword>
<sequence length="288" mass="32985">MENIYMQYKNLLFTLAYQLTGSVADAEDVVQDVFLKVKALDLNLEYMAEPKAYLCRMTVNRCRDMHKSARKRREQYFGEWLPEPISTAGDELFESVAREELLSYAMLVLLERLSSAERTVFVLREALDFDYQAIAELIDKSESNCRKLFSRARSKMGIINDETFLKLEAESEQWVHRFLSVLERGNVDGVISMLHKNVVLVSDGGGKANAAVHPIVSRDYVVRFLFGLSGKKPLYEQGMQVELKIINGQTGLTIHSNDGLTTVVLMHVERNLIQNIYFIRNPDKLLHI</sequence>
<evidence type="ECO:0000259" key="2">
    <source>
        <dbReference type="Pfam" id="PF04542"/>
    </source>
</evidence>
<dbReference type="GO" id="GO:0006352">
    <property type="term" value="P:DNA-templated transcription initiation"/>
    <property type="evidence" value="ECO:0007669"/>
    <property type="project" value="InterPro"/>
</dbReference>
<dbReference type="PANTHER" id="PTHR30173">
    <property type="entry name" value="SIGMA 19 FACTOR"/>
    <property type="match status" value="1"/>
</dbReference>
<dbReference type="Pfam" id="PF08281">
    <property type="entry name" value="Sigma70_r4_2"/>
    <property type="match status" value="1"/>
</dbReference>
<dbReference type="EMBL" id="WJXB01000008">
    <property type="protein sequence ID" value="MRN55430.1"/>
    <property type="molecule type" value="Genomic_DNA"/>
</dbReference>
<dbReference type="InterPro" id="IPR013249">
    <property type="entry name" value="RNA_pol_sigma70_r4_t2"/>
</dbReference>
<dbReference type="InterPro" id="IPR052704">
    <property type="entry name" value="ECF_Sigma-70_Domain"/>
</dbReference>
<dbReference type="SUPFAM" id="SSF88946">
    <property type="entry name" value="Sigma2 domain of RNA polymerase sigma factors"/>
    <property type="match status" value="1"/>
</dbReference>
<dbReference type="RefSeq" id="WP_154120922.1">
    <property type="nucleotide sequence ID" value="NZ_WJXB01000008.1"/>
</dbReference>
<feature type="domain" description="RNA polymerase sigma factor 70 region 4 type 2" evidence="3">
    <location>
        <begin position="106"/>
        <end position="156"/>
    </location>
</feature>